<evidence type="ECO:0000313" key="1">
    <source>
        <dbReference type="Proteomes" id="UP000887579"/>
    </source>
</evidence>
<organism evidence="1 2">
    <name type="scientific">Panagrolaimus sp. ES5</name>
    <dbReference type="NCBI Taxonomy" id="591445"/>
    <lineage>
        <taxon>Eukaryota</taxon>
        <taxon>Metazoa</taxon>
        <taxon>Ecdysozoa</taxon>
        <taxon>Nematoda</taxon>
        <taxon>Chromadorea</taxon>
        <taxon>Rhabditida</taxon>
        <taxon>Tylenchina</taxon>
        <taxon>Panagrolaimomorpha</taxon>
        <taxon>Panagrolaimoidea</taxon>
        <taxon>Panagrolaimidae</taxon>
        <taxon>Panagrolaimus</taxon>
    </lineage>
</organism>
<protein>
    <submittedName>
        <fullName evidence="2">Uncharacterized protein</fullName>
    </submittedName>
</protein>
<reference evidence="2" key="1">
    <citation type="submission" date="2022-11" db="UniProtKB">
        <authorList>
            <consortium name="WormBaseParasite"/>
        </authorList>
    </citation>
    <scope>IDENTIFICATION</scope>
</reference>
<dbReference type="WBParaSite" id="ES5_v2.g15269.t1">
    <property type="protein sequence ID" value="ES5_v2.g15269.t1"/>
    <property type="gene ID" value="ES5_v2.g15269"/>
</dbReference>
<evidence type="ECO:0000313" key="2">
    <source>
        <dbReference type="WBParaSite" id="ES5_v2.g15269.t1"/>
    </source>
</evidence>
<accession>A0AC34FEK5</accession>
<sequence length="145" mass="15994">MYPGSITLRSGINQKTLVTIDTNNTDLWKSFKIYTPALSIVVSSYFNLQLDASDKTVDNWISNGFVGQKGIIAAPAFNGFFSADYGTLFSFNPNSCQTDSETCGINFEVNSTDYQSVKYTVNNGVENFFEQSNNITLFGTSVDEP</sequence>
<dbReference type="Proteomes" id="UP000887579">
    <property type="component" value="Unplaced"/>
</dbReference>
<proteinExistence type="predicted"/>
<name>A0AC34FEK5_9BILA</name>